<name>A0A382M7H1_9ZZZZ</name>
<dbReference type="GO" id="GO:0005525">
    <property type="term" value="F:GTP binding"/>
    <property type="evidence" value="ECO:0007669"/>
    <property type="project" value="InterPro"/>
</dbReference>
<dbReference type="PROSITE" id="PS51722">
    <property type="entry name" value="G_TR_2"/>
    <property type="match status" value="1"/>
</dbReference>
<feature type="non-terminal residue" evidence="2">
    <location>
        <position position="149"/>
    </location>
</feature>
<dbReference type="InterPro" id="IPR027417">
    <property type="entry name" value="P-loop_NTPase"/>
</dbReference>
<dbReference type="EMBL" id="UINC01091778">
    <property type="protein sequence ID" value="SVC44806.1"/>
    <property type="molecule type" value="Genomic_DNA"/>
</dbReference>
<evidence type="ECO:0000313" key="2">
    <source>
        <dbReference type="EMBL" id="SVC44806.1"/>
    </source>
</evidence>
<protein>
    <recommendedName>
        <fullName evidence="1">Tr-type G domain-containing protein</fullName>
    </recommendedName>
</protein>
<dbReference type="PANTHER" id="PTHR42908">
    <property type="entry name" value="TRANSLATION ELONGATION FACTOR-RELATED"/>
    <property type="match status" value="1"/>
</dbReference>
<sequence>MAYQTSTRASLGYNPRLQIARSTTGIIMTRQLRNVAIIAHVDHGKTTLVDKLLSQAGALQRGDDSGERLMDSNELEKERGITILAKNTALNWKGFTINIVDTPGHADFGGEVERILSMVDSVLLLVDAVEGPMPQTRFVTRKAFESGFN</sequence>
<feature type="domain" description="Tr-type G" evidence="1">
    <location>
        <begin position="30"/>
        <end position="149"/>
    </location>
</feature>
<dbReference type="Pfam" id="PF00009">
    <property type="entry name" value="GTP_EFTU"/>
    <property type="match status" value="1"/>
</dbReference>
<dbReference type="GO" id="GO:0005829">
    <property type="term" value="C:cytosol"/>
    <property type="evidence" value="ECO:0007669"/>
    <property type="project" value="TreeGrafter"/>
</dbReference>
<dbReference type="PROSITE" id="PS00301">
    <property type="entry name" value="G_TR_1"/>
    <property type="match status" value="1"/>
</dbReference>
<reference evidence="2" key="1">
    <citation type="submission" date="2018-05" db="EMBL/GenBank/DDBJ databases">
        <authorList>
            <person name="Lanie J.A."/>
            <person name="Ng W.-L."/>
            <person name="Kazmierczak K.M."/>
            <person name="Andrzejewski T.M."/>
            <person name="Davidsen T.M."/>
            <person name="Wayne K.J."/>
            <person name="Tettelin H."/>
            <person name="Glass J.I."/>
            <person name="Rusch D."/>
            <person name="Podicherti R."/>
            <person name="Tsui H.-C.T."/>
            <person name="Winkler M.E."/>
        </authorList>
    </citation>
    <scope>NUCLEOTIDE SEQUENCE</scope>
</reference>
<proteinExistence type="predicted"/>
<gene>
    <name evidence="2" type="ORF">METZ01_LOCUS297660</name>
</gene>
<dbReference type="InterPro" id="IPR000795">
    <property type="entry name" value="T_Tr_GTP-bd_dom"/>
</dbReference>
<evidence type="ECO:0000259" key="1">
    <source>
        <dbReference type="PROSITE" id="PS51722"/>
    </source>
</evidence>
<dbReference type="NCBIfam" id="TIGR00231">
    <property type="entry name" value="small_GTP"/>
    <property type="match status" value="1"/>
</dbReference>
<dbReference type="PANTHER" id="PTHR42908:SF8">
    <property type="entry name" value="TR-TYPE G DOMAIN-CONTAINING PROTEIN"/>
    <property type="match status" value="1"/>
</dbReference>
<dbReference type="AlphaFoldDB" id="A0A382M7H1"/>
<organism evidence="2">
    <name type="scientific">marine metagenome</name>
    <dbReference type="NCBI Taxonomy" id="408172"/>
    <lineage>
        <taxon>unclassified sequences</taxon>
        <taxon>metagenomes</taxon>
        <taxon>ecological metagenomes</taxon>
    </lineage>
</organism>
<dbReference type="GO" id="GO:1990904">
    <property type="term" value="C:ribonucleoprotein complex"/>
    <property type="evidence" value="ECO:0007669"/>
    <property type="project" value="TreeGrafter"/>
</dbReference>
<dbReference type="SUPFAM" id="SSF52540">
    <property type="entry name" value="P-loop containing nucleoside triphosphate hydrolases"/>
    <property type="match status" value="1"/>
</dbReference>
<accession>A0A382M7H1</accession>
<dbReference type="PRINTS" id="PR00315">
    <property type="entry name" value="ELONGATNFCT"/>
</dbReference>
<dbReference type="InterPro" id="IPR005225">
    <property type="entry name" value="Small_GTP-bd"/>
</dbReference>
<dbReference type="InterPro" id="IPR031157">
    <property type="entry name" value="G_TR_CS"/>
</dbReference>
<dbReference type="GO" id="GO:0003924">
    <property type="term" value="F:GTPase activity"/>
    <property type="evidence" value="ECO:0007669"/>
    <property type="project" value="InterPro"/>
</dbReference>
<dbReference type="Gene3D" id="3.40.50.300">
    <property type="entry name" value="P-loop containing nucleotide triphosphate hydrolases"/>
    <property type="match status" value="1"/>
</dbReference>